<keyword evidence="2" id="KW-1185">Reference proteome</keyword>
<name>A0A167GKY2_9GAMM</name>
<dbReference type="STRING" id="1300342.I596_639"/>
<proteinExistence type="predicted"/>
<dbReference type="PROSITE" id="PS51257">
    <property type="entry name" value="PROKAR_LIPOPROTEIN"/>
    <property type="match status" value="1"/>
</dbReference>
<accession>A0A167GKY2</accession>
<gene>
    <name evidence="1" type="ORF">I596_639</name>
</gene>
<evidence type="ECO:0000313" key="1">
    <source>
        <dbReference type="EMBL" id="ANB16675.1"/>
    </source>
</evidence>
<dbReference type="AlphaFoldDB" id="A0A167GKY2"/>
<dbReference type="RefSeq" id="WP_067643980.1">
    <property type="nucleotide sequence ID" value="NZ_CP015249.1"/>
</dbReference>
<organism evidence="1 2">
    <name type="scientific">Dokdonella koreensis DS-123</name>
    <dbReference type="NCBI Taxonomy" id="1300342"/>
    <lineage>
        <taxon>Bacteria</taxon>
        <taxon>Pseudomonadati</taxon>
        <taxon>Pseudomonadota</taxon>
        <taxon>Gammaproteobacteria</taxon>
        <taxon>Lysobacterales</taxon>
        <taxon>Rhodanobacteraceae</taxon>
        <taxon>Dokdonella</taxon>
    </lineage>
</organism>
<dbReference type="EMBL" id="CP015249">
    <property type="protein sequence ID" value="ANB16675.1"/>
    <property type="molecule type" value="Genomic_DNA"/>
</dbReference>
<dbReference type="KEGG" id="dko:I596_639"/>
<evidence type="ECO:0000313" key="2">
    <source>
        <dbReference type="Proteomes" id="UP000076830"/>
    </source>
</evidence>
<evidence type="ECO:0008006" key="3">
    <source>
        <dbReference type="Google" id="ProtNLM"/>
    </source>
</evidence>
<reference evidence="1 2" key="1">
    <citation type="submission" date="2016-04" db="EMBL/GenBank/DDBJ databases">
        <title>Complete genome sequence of Dokdonella koreensis DS-123T.</title>
        <authorList>
            <person name="Kim J.F."/>
            <person name="Lee H."/>
            <person name="Kwak M.-J."/>
        </authorList>
    </citation>
    <scope>NUCLEOTIDE SEQUENCE [LARGE SCALE GENOMIC DNA]</scope>
    <source>
        <strain evidence="1 2">DS-123</strain>
    </source>
</reference>
<protein>
    <recommendedName>
        <fullName evidence="3">Lipoprotein</fullName>
    </recommendedName>
</protein>
<sequence>MNRRAFLALVGTLTIGTSGCADGPLDPSTFTVAGDVLPSWYEARYGVPEDVVVELTVHASYDVVVIVKARSDGTVLDTRTGLYHGTLWVDGHAPAGFPQYMKIEVDGQVDVYERRGPRRDLHVSSAVSPDLEGWL</sequence>
<dbReference type="Proteomes" id="UP000076830">
    <property type="component" value="Chromosome"/>
</dbReference>